<gene>
    <name evidence="1" type="ORF">SAMN05443662_1584</name>
</gene>
<dbReference type="SUPFAM" id="SSF53271">
    <property type="entry name" value="PRTase-like"/>
    <property type="match status" value="1"/>
</dbReference>
<dbReference type="InterPro" id="IPR029057">
    <property type="entry name" value="PRTase-like"/>
</dbReference>
<dbReference type="Gene3D" id="3.40.50.2020">
    <property type="match status" value="1"/>
</dbReference>
<name>A0A1N6H769_9GAMM</name>
<dbReference type="PANTHER" id="PTHR47505:SF1">
    <property type="entry name" value="DNA UTILIZATION PROTEIN YHGH"/>
    <property type="match status" value="1"/>
</dbReference>
<organism evidence="1 2">
    <name type="scientific">Sulfurivirga caldicuralii</name>
    <dbReference type="NCBI Taxonomy" id="364032"/>
    <lineage>
        <taxon>Bacteria</taxon>
        <taxon>Pseudomonadati</taxon>
        <taxon>Pseudomonadota</taxon>
        <taxon>Gammaproteobacteria</taxon>
        <taxon>Thiotrichales</taxon>
        <taxon>Piscirickettsiaceae</taxon>
        <taxon>Sulfurivirga</taxon>
    </lineage>
</organism>
<keyword evidence="2" id="KW-1185">Reference proteome</keyword>
<evidence type="ECO:0000313" key="1">
    <source>
        <dbReference type="EMBL" id="SIO15517.1"/>
    </source>
</evidence>
<dbReference type="EMBL" id="FSRE01000004">
    <property type="protein sequence ID" value="SIO15517.1"/>
    <property type="molecule type" value="Genomic_DNA"/>
</dbReference>
<sequence length="238" mass="26083">MFNGIISALTRWLFPPRCVLDAGPASRFDLADHLVASLQSVSAQPHCSRCAVNLPTNGVCPACLQHPPAFDRVLSAYFLDDTLKTLLHRMKYGRGDLAITRLLSSLAIEPLQQQASDAMALIPIPLHAERYRKRGFNQSAFLARDWGRAFDLPVREDVLVRTQDTGQLAGQARKQRQRLMQGAFCLADDNIDLPPIVALVDDVLTTGSTADAAATALKAANPDLVVEIWTAVRTPMIK</sequence>
<dbReference type="OrthoDB" id="9793412at2"/>
<dbReference type="RefSeq" id="WP_084188319.1">
    <property type="nucleotide sequence ID" value="NZ_FSRE01000004.1"/>
</dbReference>
<dbReference type="PANTHER" id="PTHR47505">
    <property type="entry name" value="DNA UTILIZATION PROTEIN YHGH"/>
    <property type="match status" value="1"/>
</dbReference>
<dbReference type="Proteomes" id="UP000198461">
    <property type="component" value="Unassembled WGS sequence"/>
</dbReference>
<dbReference type="AlphaFoldDB" id="A0A1N6H769"/>
<accession>A0A1N6H769</accession>
<dbReference type="STRING" id="364032.SAMN05443662_1584"/>
<protein>
    <submittedName>
        <fullName evidence="1">ComF family protein</fullName>
    </submittedName>
</protein>
<evidence type="ECO:0000313" key="2">
    <source>
        <dbReference type="Proteomes" id="UP000198461"/>
    </source>
</evidence>
<reference evidence="2" key="1">
    <citation type="submission" date="2016-11" db="EMBL/GenBank/DDBJ databases">
        <authorList>
            <person name="Varghese N."/>
            <person name="Submissions S."/>
        </authorList>
    </citation>
    <scope>NUCLEOTIDE SEQUENCE [LARGE SCALE GENOMIC DNA]</scope>
    <source>
        <strain evidence="2">DSM 17737</strain>
    </source>
</reference>
<dbReference type="InterPro" id="IPR051910">
    <property type="entry name" value="ComF/GntX_DNA_util-trans"/>
</dbReference>
<proteinExistence type="predicted"/>